<keyword evidence="3" id="KW-0862">Zinc</keyword>
<accession>A0AA39V898</accession>
<dbReference type="PANTHER" id="PTHR23235:SF120">
    <property type="entry name" value="KRUPPEL-LIKE FACTOR 15"/>
    <property type="match status" value="1"/>
</dbReference>
<dbReference type="GO" id="GO:0000978">
    <property type="term" value="F:RNA polymerase II cis-regulatory region sequence-specific DNA binding"/>
    <property type="evidence" value="ECO:0007669"/>
    <property type="project" value="TreeGrafter"/>
</dbReference>
<feature type="domain" description="C2H2-type" evidence="6">
    <location>
        <begin position="285"/>
        <end position="319"/>
    </location>
</feature>
<evidence type="ECO:0000259" key="6">
    <source>
        <dbReference type="PROSITE" id="PS50157"/>
    </source>
</evidence>
<evidence type="ECO:0000313" key="8">
    <source>
        <dbReference type="Proteomes" id="UP001166286"/>
    </source>
</evidence>
<gene>
    <name evidence="7" type="ORF">JMJ35_005318</name>
</gene>
<proteinExistence type="predicted"/>
<feature type="compositionally biased region" description="Polar residues" evidence="5">
    <location>
        <begin position="1"/>
        <end position="10"/>
    </location>
</feature>
<dbReference type="AlphaFoldDB" id="A0AA39V898"/>
<evidence type="ECO:0000256" key="1">
    <source>
        <dbReference type="ARBA" id="ARBA00022723"/>
    </source>
</evidence>
<sequence>MNLTPQSMRSPVSPYDQQSKQSFSSQRQCYPPTPQPEPTSLEQSNRGLGIFDCPLPQQQSTIHEIPPSPQWSHSSMMEQDFPQTSQPPDIFSTTFNPFSDYSNNTNNGMVTTQSPEAPGLVFCQTPPGTNMPSHRSSISSSYSPSEYHATEYYTPKVKQEDPNEWYPAPGNEQVLQRSSTTQDMTPFSSGVSPINGSTDDYYKNQACDWTKQNMVYPTEFTGEDLRSKFDAAPTLPSVNRIKKKRQRTTPEEATHECGVCGKLFKRSYNWKSHLETHNPERKYPHPCTAMVGNAPCTKKFQRKTDLDRHYDSVHLKARNHRCNLCGNRFARRDTLRRHTEDGCPKRFELGFREGSAATPARWSFSNFPARSRSYSLGVPQPASMGPPMSANPAATFPDYGRPQFVSSPIQAPSVFP</sequence>
<feature type="domain" description="C2H2-type" evidence="6">
    <location>
        <begin position="320"/>
        <end position="338"/>
    </location>
</feature>
<dbReference type="SUPFAM" id="SSF57667">
    <property type="entry name" value="beta-beta-alpha zinc fingers"/>
    <property type="match status" value="2"/>
</dbReference>
<feature type="compositionally biased region" description="Low complexity" evidence="5">
    <location>
        <begin position="17"/>
        <end position="28"/>
    </location>
</feature>
<dbReference type="PANTHER" id="PTHR23235">
    <property type="entry name" value="KRUEPPEL-LIKE TRANSCRIPTION FACTOR"/>
    <property type="match status" value="1"/>
</dbReference>
<name>A0AA39V898_9LECA</name>
<organism evidence="7 8">
    <name type="scientific">Cladonia borealis</name>
    <dbReference type="NCBI Taxonomy" id="184061"/>
    <lineage>
        <taxon>Eukaryota</taxon>
        <taxon>Fungi</taxon>
        <taxon>Dikarya</taxon>
        <taxon>Ascomycota</taxon>
        <taxon>Pezizomycotina</taxon>
        <taxon>Lecanoromycetes</taxon>
        <taxon>OSLEUM clade</taxon>
        <taxon>Lecanoromycetidae</taxon>
        <taxon>Lecanorales</taxon>
        <taxon>Lecanorineae</taxon>
        <taxon>Cladoniaceae</taxon>
        <taxon>Cladonia</taxon>
    </lineage>
</organism>
<feature type="domain" description="C2H2-type" evidence="6">
    <location>
        <begin position="255"/>
        <end position="282"/>
    </location>
</feature>
<dbReference type="PROSITE" id="PS50157">
    <property type="entry name" value="ZINC_FINGER_C2H2_2"/>
    <property type="match status" value="3"/>
</dbReference>
<protein>
    <recommendedName>
        <fullName evidence="6">C2H2-type domain-containing protein</fullName>
    </recommendedName>
</protein>
<dbReference type="InterPro" id="IPR013087">
    <property type="entry name" value="Znf_C2H2_type"/>
</dbReference>
<dbReference type="PROSITE" id="PS00028">
    <property type="entry name" value="ZINC_FINGER_C2H2_1"/>
    <property type="match status" value="1"/>
</dbReference>
<keyword evidence="8" id="KW-1185">Reference proteome</keyword>
<dbReference type="InterPro" id="IPR036236">
    <property type="entry name" value="Znf_C2H2_sf"/>
</dbReference>
<reference evidence="7" key="1">
    <citation type="submission" date="2023-03" db="EMBL/GenBank/DDBJ databases">
        <title>Complete genome of Cladonia borealis.</title>
        <authorList>
            <person name="Park H."/>
        </authorList>
    </citation>
    <scope>NUCLEOTIDE SEQUENCE</scope>
    <source>
        <strain evidence="7">ANT050790</strain>
    </source>
</reference>
<keyword evidence="2 4" id="KW-0863">Zinc-finger</keyword>
<feature type="compositionally biased region" description="Polar residues" evidence="5">
    <location>
        <begin position="70"/>
        <end position="83"/>
    </location>
</feature>
<dbReference type="GO" id="GO:0008270">
    <property type="term" value="F:zinc ion binding"/>
    <property type="evidence" value="ECO:0007669"/>
    <property type="project" value="UniProtKB-KW"/>
</dbReference>
<dbReference type="GO" id="GO:0000981">
    <property type="term" value="F:DNA-binding transcription factor activity, RNA polymerase II-specific"/>
    <property type="evidence" value="ECO:0007669"/>
    <property type="project" value="TreeGrafter"/>
</dbReference>
<dbReference type="Pfam" id="PF00096">
    <property type="entry name" value="zf-C2H2"/>
    <property type="match status" value="2"/>
</dbReference>
<dbReference type="SMART" id="SM00355">
    <property type="entry name" value="ZnF_C2H2"/>
    <property type="match status" value="3"/>
</dbReference>
<dbReference type="Proteomes" id="UP001166286">
    <property type="component" value="Unassembled WGS sequence"/>
</dbReference>
<evidence type="ECO:0000256" key="2">
    <source>
        <dbReference type="ARBA" id="ARBA00022771"/>
    </source>
</evidence>
<evidence type="ECO:0000256" key="5">
    <source>
        <dbReference type="SAM" id="MobiDB-lite"/>
    </source>
</evidence>
<keyword evidence="1" id="KW-0479">Metal-binding</keyword>
<feature type="region of interest" description="Disordered" evidence="5">
    <location>
        <begin position="1"/>
        <end position="83"/>
    </location>
</feature>
<comment type="caution">
    <text evidence="7">The sequence shown here is derived from an EMBL/GenBank/DDBJ whole genome shotgun (WGS) entry which is preliminary data.</text>
</comment>
<evidence type="ECO:0000256" key="3">
    <source>
        <dbReference type="ARBA" id="ARBA00022833"/>
    </source>
</evidence>
<dbReference type="Gene3D" id="3.30.160.60">
    <property type="entry name" value="Classic Zinc Finger"/>
    <property type="match status" value="2"/>
</dbReference>
<evidence type="ECO:0000313" key="7">
    <source>
        <dbReference type="EMBL" id="KAK0512190.1"/>
    </source>
</evidence>
<dbReference type="EMBL" id="JAFEKC020000011">
    <property type="protein sequence ID" value="KAK0512190.1"/>
    <property type="molecule type" value="Genomic_DNA"/>
</dbReference>
<feature type="region of interest" description="Disordered" evidence="5">
    <location>
        <begin position="383"/>
        <end position="416"/>
    </location>
</feature>
<evidence type="ECO:0000256" key="4">
    <source>
        <dbReference type="PROSITE-ProRule" id="PRU00042"/>
    </source>
</evidence>